<dbReference type="OrthoDB" id="534666at2759"/>
<name>A0A7D9DB42_PARCT</name>
<keyword evidence="4 9" id="KW-0645">Protease</keyword>
<dbReference type="InterPro" id="IPR045090">
    <property type="entry name" value="Pept_M3A_M3B"/>
</dbReference>
<evidence type="ECO:0000256" key="7">
    <source>
        <dbReference type="ARBA" id="ARBA00022833"/>
    </source>
</evidence>
<evidence type="ECO:0000256" key="6">
    <source>
        <dbReference type="ARBA" id="ARBA00022801"/>
    </source>
</evidence>
<keyword evidence="11" id="KW-1185">Reference proteome</keyword>
<gene>
    <name evidence="10" type="ORF">PACLA_8A064018</name>
</gene>
<evidence type="ECO:0000256" key="3">
    <source>
        <dbReference type="ARBA" id="ARBA00022490"/>
    </source>
</evidence>
<dbReference type="PANTHER" id="PTHR11804">
    <property type="entry name" value="PROTEASE M3 THIMET OLIGOPEPTIDASE-RELATED"/>
    <property type="match status" value="1"/>
</dbReference>
<evidence type="ECO:0000256" key="4">
    <source>
        <dbReference type="ARBA" id="ARBA00022670"/>
    </source>
</evidence>
<evidence type="ECO:0000256" key="9">
    <source>
        <dbReference type="RuleBase" id="RU003435"/>
    </source>
</evidence>
<evidence type="ECO:0000256" key="1">
    <source>
        <dbReference type="ARBA" id="ARBA00004496"/>
    </source>
</evidence>
<dbReference type="GO" id="GO:0004222">
    <property type="term" value="F:metalloendopeptidase activity"/>
    <property type="evidence" value="ECO:0007669"/>
    <property type="project" value="InterPro"/>
</dbReference>
<dbReference type="Gene3D" id="1.10.1370.10">
    <property type="entry name" value="Neurolysin, domain 3"/>
    <property type="match status" value="1"/>
</dbReference>
<dbReference type="InterPro" id="IPR001567">
    <property type="entry name" value="Pept_M3A_M3B_dom"/>
</dbReference>
<comment type="subcellular location">
    <subcellularLocation>
        <location evidence="1">Cytoplasm</location>
    </subcellularLocation>
</comment>
<evidence type="ECO:0000256" key="2">
    <source>
        <dbReference type="ARBA" id="ARBA00006040"/>
    </source>
</evidence>
<evidence type="ECO:0000256" key="8">
    <source>
        <dbReference type="ARBA" id="ARBA00023049"/>
    </source>
</evidence>
<comment type="similarity">
    <text evidence="2 9">Belongs to the peptidase M3 family.</text>
</comment>
<reference evidence="10" key="1">
    <citation type="submission" date="2020-04" db="EMBL/GenBank/DDBJ databases">
        <authorList>
            <person name="Alioto T."/>
            <person name="Alioto T."/>
            <person name="Gomez Garrido J."/>
        </authorList>
    </citation>
    <scope>NUCLEOTIDE SEQUENCE</scope>
    <source>
        <strain evidence="10">A484AB</strain>
    </source>
</reference>
<protein>
    <submittedName>
        <fullName evidence="10">Thimet oligopeptidase-like</fullName>
    </submittedName>
</protein>
<feature type="non-terminal residue" evidence="10">
    <location>
        <position position="267"/>
    </location>
</feature>
<evidence type="ECO:0000256" key="5">
    <source>
        <dbReference type="ARBA" id="ARBA00022723"/>
    </source>
</evidence>
<comment type="caution">
    <text evidence="10">The sequence shown here is derived from an EMBL/GenBank/DDBJ whole genome shotgun (WGS) entry which is preliminary data.</text>
</comment>
<evidence type="ECO:0000313" key="10">
    <source>
        <dbReference type="EMBL" id="CAB3981332.1"/>
    </source>
</evidence>
<keyword evidence="8 9" id="KW-0482">Metalloprotease</keyword>
<dbReference type="Gene3D" id="1.20.1050.40">
    <property type="entry name" value="Endopeptidase. Chain P, domain 1"/>
    <property type="match status" value="1"/>
</dbReference>
<dbReference type="AlphaFoldDB" id="A0A7D9DB42"/>
<dbReference type="GO" id="GO:0046872">
    <property type="term" value="F:metal ion binding"/>
    <property type="evidence" value="ECO:0007669"/>
    <property type="project" value="UniProtKB-UniRule"/>
</dbReference>
<organism evidence="10 11">
    <name type="scientific">Paramuricea clavata</name>
    <name type="common">Red gorgonian</name>
    <name type="synonym">Violescent sea-whip</name>
    <dbReference type="NCBI Taxonomy" id="317549"/>
    <lineage>
        <taxon>Eukaryota</taxon>
        <taxon>Metazoa</taxon>
        <taxon>Cnidaria</taxon>
        <taxon>Anthozoa</taxon>
        <taxon>Octocorallia</taxon>
        <taxon>Malacalcyonacea</taxon>
        <taxon>Plexauridae</taxon>
        <taxon>Paramuricea</taxon>
    </lineage>
</organism>
<dbReference type="GO" id="GO:0006508">
    <property type="term" value="P:proteolysis"/>
    <property type="evidence" value="ECO:0007669"/>
    <property type="project" value="UniProtKB-KW"/>
</dbReference>
<dbReference type="SUPFAM" id="SSF55486">
    <property type="entry name" value="Metalloproteases ('zincins'), catalytic domain"/>
    <property type="match status" value="1"/>
</dbReference>
<dbReference type="PANTHER" id="PTHR11804:SF84">
    <property type="entry name" value="SACCHAROLYSIN"/>
    <property type="match status" value="1"/>
</dbReference>
<keyword evidence="6 9" id="KW-0378">Hydrolase</keyword>
<evidence type="ECO:0000313" key="11">
    <source>
        <dbReference type="Proteomes" id="UP001152795"/>
    </source>
</evidence>
<keyword evidence="3" id="KW-0963">Cytoplasm</keyword>
<dbReference type="FunFam" id="1.20.1050.40:FF:000001">
    <property type="entry name" value="Thimet oligopeptidase 1"/>
    <property type="match status" value="1"/>
</dbReference>
<dbReference type="GO" id="GO:0005758">
    <property type="term" value="C:mitochondrial intermembrane space"/>
    <property type="evidence" value="ECO:0007669"/>
    <property type="project" value="TreeGrafter"/>
</dbReference>
<dbReference type="Proteomes" id="UP001152795">
    <property type="component" value="Unassembled WGS sequence"/>
</dbReference>
<keyword evidence="5 9" id="KW-0479">Metal-binding</keyword>
<sequence>MAELVGISNLNWKLSAAEIGQETDKLIEKTRKIYDQIGSLKQQDVCFEKTIKVLGEHMAYQNTIQNILDFPQHVSPDKEIREASTLSDKKMSEFEVEMSMREDVFKNLVFLQENKKEPFKEAESARYLERLIKLGRRNGLHLSQEVRDQIKAIKKRISDLGIDFGKNLNEENTILEFSEEELAGLPSEFIESLDKSDDGRRKVTLKYPHYVPCMRKASNPKTRQTLEKAFNSRCLKENTAILEELVELRQKMATILGYPTHSSYVLE</sequence>
<accession>A0A7D9DB42</accession>
<dbReference type="Pfam" id="PF01432">
    <property type="entry name" value="Peptidase_M3"/>
    <property type="match status" value="1"/>
</dbReference>
<comment type="cofactor">
    <cofactor evidence="9">
        <name>Zn(2+)</name>
        <dbReference type="ChEBI" id="CHEBI:29105"/>
    </cofactor>
    <text evidence="9">Binds 1 zinc ion.</text>
</comment>
<proteinExistence type="inferred from homology"/>
<dbReference type="InterPro" id="IPR024077">
    <property type="entry name" value="Neurolysin/TOP_dom2"/>
</dbReference>
<dbReference type="InterPro" id="IPR024080">
    <property type="entry name" value="Neurolysin/TOP_N"/>
</dbReference>
<keyword evidence="7 9" id="KW-0862">Zinc</keyword>
<dbReference type="EMBL" id="CACRXK020000376">
    <property type="protein sequence ID" value="CAB3981332.1"/>
    <property type="molecule type" value="Genomic_DNA"/>
</dbReference>
<dbReference type="GO" id="GO:0006518">
    <property type="term" value="P:peptide metabolic process"/>
    <property type="evidence" value="ECO:0007669"/>
    <property type="project" value="TreeGrafter"/>
</dbReference>